<keyword evidence="5" id="KW-0067">ATP-binding</keyword>
<evidence type="ECO:0000256" key="4">
    <source>
        <dbReference type="ARBA" id="ARBA00022777"/>
    </source>
</evidence>
<name>A0A936TGI5_9ACTN</name>
<evidence type="ECO:0000259" key="9">
    <source>
        <dbReference type="Pfam" id="PF01636"/>
    </source>
</evidence>
<keyword evidence="4" id="KW-0418">Kinase</keyword>
<accession>A0A936TGI5</accession>
<evidence type="ECO:0000256" key="1">
    <source>
        <dbReference type="ARBA" id="ARBA00006219"/>
    </source>
</evidence>
<evidence type="ECO:0000256" key="8">
    <source>
        <dbReference type="PIRSR" id="PIRSR000706-2"/>
    </source>
</evidence>
<keyword evidence="8" id="KW-0479">Metal-binding</keyword>
<dbReference type="AlphaFoldDB" id="A0A936TGI5"/>
<dbReference type="Gene3D" id="3.30.200.20">
    <property type="entry name" value="Phosphorylase Kinase, domain 1"/>
    <property type="match status" value="1"/>
</dbReference>
<keyword evidence="3" id="KW-0547">Nucleotide-binding</keyword>
<comment type="caution">
    <text evidence="10">The sequence shown here is derived from an EMBL/GenBank/DDBJ whole genome shotgun (WGS) entry which is preliminary data.</text>
</comment>
<evidence type="ECO:0000256" key="6">
    <source>
        <dbReference type="ARBA" id="ARBA00023251"/>
    </source>
</evidence>
<keyword evidence="6" id="KW-0046">Antibiotic resistance</keyword>
<dbReference type="GO" id="GO:0046677">
    <property type="term" value="P:response to antibiotic"/>
    <property type="evidence" value="ECO:0007669"/>
    <property type="project" value="UniProtKB-KW"/>
</dbReference>
<feature type="domain" description="Aminoglycoside phosphotransferase" evidence="9">
    <location>
        <begin position="13"/>
        <end position="233"/>
    </location>
</feature>
<feature type="active site" description="Proton acceptor" evidence="7">
    <location>
        <position position="173"/>
    </location>
</feature>
<dbReference type="GO" id="GO:0016773">
    <property type="term" value="F:phosphotransferase activity, alcohol group as acceptor"/>
    <property type="evidence" value="ECO:0007669"/>
    <property type="project" value="InterPro"/>
</dbReference>
<feature type="binding site" evidence="8">
    <location>
        <position position="191"/>
    </location>
    <ligand>
        <name>Mg(2+)</name>
        <dbReference type="ChEBI" id="CHEBI:18420"/>
    </ligand>
</feature>
<keyword evidence="2" id="KW-0808">Transferase</keyword>
<reference evidence="10 11" key="1">
    <citation type="submission" date="2020-10" db="EMBL/GenBank/DDBJ databases">
        <title>Connecting structure to function with the recovery of over 1000 high-quality activated sludge metagenome-assembled genomes encoding full-length rRNA genes using long-read sequencing.</title>
        <authorList>
            <person name="Singleton C.M."/>
            <person name="Petriglieri F."/>
            <person name="Kristensen J.M."/>
            <person name="Kirkegaard R.H."/>
            <person name="Michaelsen T.Y."/>
            <person name="Andersen M.H."/>
            <person name="Karst S.M."/>
            <person name="Dueholm M.S."/>
            <person name="Nielsen P.H."/>
            <person name="Albertsen M."/>
        </authorList>
    </citation>
    <scope>NUCLEOTIDE SEQUENCE [LARGE SCALE GENOMIC DNA]</scope>
    <source>
        <strain evidence="10">Lyne_18-Q3-R50-59_MAXAC.006</strain>
    </source>
</reference>
<dbReference type="Gene3D" id="3.90.1200.10">
    <property type="match status" value="1"/>
</dbReference>
<sequence>MPTPGHSGASVEFVEADDGPELVVKTGPVGPDAPWGNVADEVARLEWAAGVGAPVPRVVKFTDHGDGTATLVTERLGGFEATRKEARARPEGLVDLFGKALRVWHDNLPVADCPFRSDWTTRLDVARTRIDAGKATAADLDPAYQRIDFDVLLASLDRPNPDDPDDLVVIHGDPSLPNMIIGGGGLSGWVDIGRLGVGSRWCDLMIGATTVASNLGPLLVPALFEAYGVDIADTLAVDGYQLLEQFL</sequence>
<evidence type="ECO:0000313" key="11">
    <source>
        <dbReference type="Proteomes" id="UP000727993"/>
    </source>
</evidence>
<evidence type="ECO:0000256" key="7">
    <source>
        <dbReference type="PIRSR" id="PIRSR000706-1"/>
    </source>
</evidence>
<dbReference type="Pfam" id="PF01636">
    <property type="entry name" value="APH"/>
    <property type="match status" value="1"/>
</dbReference>
<evidence type="ECO:0000256" key="5">
    <source>
        <dbReference type="ARBA" id="ARBA00022840"/>
    </source>
</evidence>
<keyword evidence="8" id="KW-0460">Magnesium</keyword>
<gene>
    <name evidence="10" type="ORF">IPN02_18995</name>
</gene>
<organism evidence="10 11">
    <name type="scientific">Candidatus Neomicrothrix subdominans</name>
    <dbReference type="NCBI Taxonomy" id="2954438"/>
    <lineage>
        <taxon>Bacteria</taxon>
        <taxon>Bacillati</taxon>
        <taxon>Actinomycetota</taxon>
        <taxon>Acidimicrobiia</taxon>
        <taxon>Acidimicrobiales</taxon>
        <taxon>Microthrixaceae</taxon>
        <taxon>Candidatus Neomicrothrix</taxon>
    </lineage>
</organism>
<dbReference type="InterPro" id="IPR011009">
    <property type="entry name" value="Kinase-like_dom_sf"/>
</dbReference>
<proteinExistence type="inferred from homology"/>
<evidence type="ECO:0000256" key="2">
    <source>
        <dbReference type="ARBA" id="ARBA00022679"/>
    </source>
</evidence>
<dbReference type="PIRSF" id="PIRSF000706">
    <property type="entry name" value="Kanamycin_kin"/>
    <property type="match status" value="1"/>
</dbReference>
<dbReference type="GO" id="GO:0046872">
    <property type="term" value="F:metal ion binding"/>
    <property type="evidence" value="ECO:0007669"/>
    <property type="project" value="UniProtKB-KW"/>
</dbReference>
<dbReference type="InterPro" id="IPR024165">
    <property type="entry name" value="Kan/Strep_kinase"/>
</dbReference>
<protein>
    <submittedName>
        <fullName evidence="10">Phosphotransferase</fullName>
    </submittedName>
</protein>
<dbReference type="EMBL" id="JADJZA010000011">
    <property type="protein sequence ID" value="MBK9298874.1"/>
    <property type="molecule type" value="Genomic_DNA"/>
</dbReference>
<dbReference type="Proteomes" id="UP000727993">
    <property type="component" value="Unassembled WGS sequence"/>
</dbReference>
<evidence type="ECO:0000256" key="3">
    <source>
        <dbReference type="ARBA" id="ARBA00022741"/>
    </source>
</evidence>
<comment type="similarity">
    <text evidence="1">Belongs to the aminoglycoside phosphotransferase family.</text>
</comment>
<feature type="binding site" evidence="8">
    <location>
        <position position="178"/>
    </location>
    <ligand>
        <name>Mg(2+)</name>
        <dbReference type="ChEBI" id="CHEBI:18420"/>
    </ligand>
</feature>
<dbReference type="InterPro" id="IPR002575">
    <property type="entry name" value="Aminoglycoside_PTrfase"/>
</dbReference>
<dbReference type="SUPFAM" id="SSF56112">
    <property type="entry name" value="Protein kinase-like (PK-like)"/>
    <property type="match status" value="1"/>
</dbReference>
<dbReference type="GO" id="GO:0016301">
    <property type="term" value="F:kinase activity"/>
    <property type="evidence" value="ECO:0007669"/>
    <property type="project" value="UniProtKB-KW"/>
</dbReference>
<evidence type="ECO:0000313" key="10">
    <source>
        <dbReference type="EMBL" id="MBK9298874.1"/>
    </source>
</evidence>
<dbReference type="GO" id="GO:0005524">
    <property type="term" value="F:ATP binding"/>
    <property type="evidence" value="ECO:0007669"/>
    <property type="project" value="UniProtKB-KW"/>
</dbReference>